<protein>
    <submittedName>
        <fullName evidence="3">Uncharacterized protein</fullName>
    </submittedName>
</protein>
<dbReference type="Proteomes" id="UP000321595">
    <property type="component" value="Chromosome"/>
</dbReference>
<evidence type="ECO:0000313" key="3">
    <source>
        <dbReference type="EMBL" id="QED28228.1"/>
    </source>
</evidence>
<dbReference type="RefSeq" id="WP_146960468.1">
    <property type="nucleotide sequence ID" value="NZ_CP042467.1"/>
</dbReference>
<feature type="region of interest" description="Disordered" evidence="1">
    <location>
        <begin position="40"/>
        <end position="69"/>
    </location>
</feature>
<accession>A0A5B8XTL1</accession>
<keyword evidence="2" id="KW-1133">Transmembrane helix</keyword>
<dbReference type="KEGG" id="bbae:FRD01_13490"/>
<name>A0A5B8XTL1_9DELT</name>
<evidence type="ECO:0000256" key="1">
    <source>
        <dbReference type="SAM" id="MobiDB-lite"/>
    </source>
</evidence>
<proteinExistence type="predicted"/>
<dbReference type="OrthoDB" id="5485056at2"/>
<sequence>MNRLRANLVPAFLLLWLIGAVVGVMFMWWEEPMHFAPVDPTGVGDRRPGQETPSDAESGVKQVVPSERQPSVWLKARPDASDLGSVAAESEVVNSGREEVEQLSDPRSVPRETWNNPINQKVLGKKAWMGELRPEEEAKIEEVFNTPMPSKPAGIEPRATSIQAFKSHAERCYERFPTIGRVVVIWRIRGDGTRVVMDNLHFGPVVDVDPQTQECLLGFQTGPIASDEVFERWVEYPLLF</sequence>
<dbReference type="EMBL" id="CP042467">
    <property type="protein sequence ID" value="QED28228.1"/>
    <property type="molecule type" value="Genomic_DNA"/>
</dbReference>
<dbReference type="AlphaFoldDB" id="A0A5B8XTL1"/>
<evidence type="ECO:0000313" key="4">
    <source>
        <dbReference type="Proteomes" id="UP000321595"/>
    </source>
</evidence>
<keyword evidence="2" id="KW-0472">Membrane</keyword>
<gene>
    <name evidence="3" type="ORF">FRD01_13490</name>
</gene>
<feature type="region of interest" description="Disordered" evidence="1">
    <location>
        <begin position="94"/>
        <end position="115"/>
    </location>
</feature>
<organism evidence="3 4">
    <name type="scientific">Microvenator marinus</name>
    <dbReference type="NCBI Taxonomy" id="2600177"/>
    <lineage>
        <taxon>Bacteria</taxon>
        <taxon>Deltaproteobacteria</taxon>
        <taxon>Bradymonadales</taxon>
        <taxon>Microvenatoraceae</taxon>
        <taxon>Microvenator</taxon>
    </lineage>
</organism>
<keyword evidence="4" id="KW-1185">Reference proteome</keyword>
<evidence type="ECO:0000256" key="2">
    <source>
        <dbReference type="SAM" id="Phobius"/>
    </source>
</evidence>
<keyword evidence="2" id="KW-0812">Transmembrane</keyword>
<feature type="transmembrane region" description="Helical" evidence="2">
    <location>
        <begin position="7"/>
        <end position="29"/>
    </location>
</feature>
<reference evidence="3 4" key="1">
    <citation type="submission" date="2019-08" db="EMBL/GenBank/DDBJ databases">
        <authorList>
            <person name="Liang Q."/>
        </authorList>
    </citation>
    <scope>NUCLEOTIDE SEQUENCE [LARGE SCALE GENOMIC DNA]</scope>
    <source>
        <strain evidence="3 4">V1718</strain>
    </source>
</reference>